<evidence type="ECO:0008006" key="3">
    <source>
        <dbReference type="Google" id="ProtNLM"/>
    </source>
</evidence>
<dbReference type="EMBL" id="CP108222">
    <property type="protein sequence ID" value="WTT19416.1"/>
    <property type="molecule type" value="Genomic_DNA"/>
</dbReference>
<protein>
    <recommendedName>
        <fullName evidence="3">Integral membrane protein</fullName>
    </recommendedName>
</protein>
<feature type="transmembrane region" description="Helical" evidence="1">
    <location>
        <begin position="139"/>
        <end position="158"/>
    </location>
</feature>
<sequence length="184" mass="19147">MSAASRSGRAEAQPARRTLARKTLSATAFLFVFATTMGGAFAGVFLMLRLGDSTPLSSLMHEDGRGGLVAGGIVLGASIGAFAPFTLFEMVRGDENNPRLGGGAAARRALGVLAFDVYVFVLALVVSLLGWILPAVVTNLVGVFVIGFSWVPLGLFPWEKVGLGGVVGIRRPGSRGPSVSLRKD</sequence>
<keyword evidence="1" id="KW-0812">Transmembrane</keyword>
<proteinExistence type="predicted"/>
<gene>
    <name evidence="2" type="ORF">OHA22_29770</name>
</gene>
<feature type="transmembrane region" description="Helical" evidence="1">
    <location>
        <begin position="68"/>
        <end position="88"/>
    </location>
</feature>
<organism evidence="2">
    <name type="scientific">Streptomyces sp. NBC_00093</name>
    <dbReference type="NCBI Taxonomy" id="2975649"/>
    <lineage>
        <taxon>Bacteria</taxon>
        <taxon>Bacillati</taxon>
        <taxon>Actinomycetota</taxon>
        <taxon>Actinomycetes</taxon>
        <taxon>Kitasatosporales</taxon>
        <taxon>Streptomycetaceae</taxon>
        <taxon>Streptomyces</taxon>
    </lineage>
</organism>
<feature type="transmembrane region" description="Helical" evidence="1">
    <location>
        <begin position="26"/>
        <end position="48"/>
    </location>
</feature>
<name>A0AAU2A7A9_9ACTN</name>
<keyword evidence="1" id="KW-0472">Membrane</keyword>
<feature type="transmembrane region" description="Helical" evidence="1">
    <location>
        <begin position="109"/>
        <end position="133"/>
    </location>
</feature>
<evidence type="ECO:0000256" key="1">
    <source>
        <dbReference type="SAM" id="Phobius"/>
    </source>
</evidence>
<accession>A0AAU2A7A9</accession>
<keyword evidence="1" id="KW-1133">Transmembrane helix</keyword>
<evidence type="ECO:0000313" key="2">
    <source>
        <dbReference type="EMBL" id="WTT19416.1"/>
    </source>
</evidence>
<dbReference type="AlphaFoldDB" id="A0AAU2A7A9"/>
<reference evidence="2" key="1">
    <citation type="submission" date="2022-10" db="EMBL/GenBank/DDBJ databases">
        <title>The complete genomes of actinobacterial strains from the NBC collection.</title>
        <authorList>
            <person name="Joergensen T.S."/>
            <person name="Alvarez Arevalo M."/>
            <person name="Sterndorff E.B."/>
            <person name="Faurdal D."/>
            <person name="Vuksanovic O."/>
            <person name="Mourched A.-S."/>
            <person name="Charusanti P."/>
            <person name="Shaw S."/>
            <person name="Blin K."/>
            <person name="Weber T."/>
        </authorList>
    </citation>
    <scope>NUCLEOTIDE SEQUENCE</scope>
    <source>
        <strain evidence="2">NBC_00093</strain>
    </source>
</reference>